<evidence type="ECO:0000256" key="1">
    <source>
        <dbReference type="ARBA" id="ARBA00002869"/>
    </source>
</evidence>
<comment type="caution">
    <text evidence="10">The sequence shown here is derived from an EMBL/GenBank/DDBJ whole genome shotgun (WGS) entry which is preliminary data.</text>
</comment>
<evidence type="ECO:0000256" key="8">
    <source>
        <dbReference type="NCBIfam" id="TIGR00212"/>
    </source>
</evidence>
<evidence type="ECO:0000256" key="6">
    <source>
        <dbReference type="ARBA" id="ARBA00023244"/>
    </source>
</evidence>
<evidence type="ECO:0000256" key="4">
    <source>
        <dbReference type="ARBA" id="ARBA00012655"/>
    </source>
</evidence>
<dbReference type="NCBIfam" id="TIGR00212">
    <property type="entry name" value="hemC"/>
    <property type="match status" value="1"/>
</dbReference>
<evidence type="ECO:0000256" key="3">
    <source>
        <dbReference type="ARBA" id="ARBA00005638"/>
    </source>
</evidence>
<dbReference type="PANTHER" id="PTHR11557">
    <property type="entry name" value="PORPHOBILINOGEN DEAMINASE"/>
    <property type="match status" value="1"/>
</dbReference>
<dbReference type="GO" id="GO:0006782">
    <property type="term" value="P:protoporphyrinogen IX biosynthetic process"/>
    <property type="evidence" value="ECO:0007669"/>
    <property type="project" value="UniProtKB-UniPathway"/>
</dbReference>
<feature type="domain" description="Porphobilinogen deaminase N-terminal" evidence="9">
    <location>
        <begin position="29"/>
        <end position="261"/>
    </location>
</feature>
<dbReference type="EMBL" id="QFOT01000014">
    <property type="protein sequence ID" value="PZP56821.1"/>
    <property type="molecule type" value="Genomic_DNA"/>
</dbReference>
<keyword evidence="6" id="KW-0627">Porphyrin biosynthesis</keyword>
<dbReference type="EC" id="2.5.1.61" evidence="4 8"/>
<dbReference type="PRINTS" id="PR00151">
    <property type="entry name" value="PORPHBDMNASE"/>
</dbReference>
<evidence type="ECO:0000256" key="5">
    <source>
        <dbReference type="ARBA" id="ARBA00022679"/>
    </source>
</evidence>
<dbReference type="Gene3D" id="3.40.190.10">
    <property type="entry name" value="Periplasmic binding protein-like II"/>
    <property type="match status" value="2"/>
</dbReference>
<dbReference type="InterPro" id="IPR000860">
    <property type="entry name" value="HemC"/>
</dbReference>
<dbReference type="GO" id="GO:0004418">
    <property type="term" value="F:hydroxymethylbilane synthase activity"/>
    <property type="evidence" value="ECO:0007669"/>
    <property type="project" value="UniProtKB-UniRule"/>
</dbReference>
<gene>
    <name evidence="10" type="primary">hemC</name>
    <name evidence="10" type="ORF">DI586_02400</name>
</gene>
<dbReference type="InterPro" id="IPR022417">
    <property type="entry name" value="Porphobilin_deaminase_N"/>
</dbReference>
<comment type="pathway">
    <text evidence="2">Porphyrin-containing compound metabolism; protoporphyrin-IX biosynthesis; coproporphyrinogen-III from 5-aminolevulinate: step 2/4.</text>
</comment>
<sequence>MFLKPYLLIPCNSLLPRNWQQALKDFMKIRIVTRTSLMAMAQAKTVARLLKKQYPDIETELVGIVPIGDKDKTTPLPQMNVIGIFSKEIDDHLLSGQIDCAVHSLKDLGTQRPDGIQRAALLPRDDIHDIVLFHPDIETRLKAGQKIIIGTSAPRRAELLPSFLQKALPQLGPLPEIELVPIRGNANTRISKLLNPDQNLDGIVLALAGLERLYNDDEAHEEITRLLKDLKRMVIPITVCPPAPGQGTVCIETLSSRADIKDIFKPINHTATQSAVDDEYEILTMNGGGCHQRFGVVSLKLPNIDSNILLIKGKNKDGKDISGLQWNPPEYKDQKDIWNGHDFADGIFIHEDIKHEPVKSSAVFVAHTRAFPKGVSRDKNIWVSGVKSWFKLASKGYWIEGCADSFGFEFIVPTLTSPVLQLPPLKSWDILSHKHAEDTWHEGNFIATYSHQGKELSPKLVKTLQNADIIWWASASQYEALSHVLPAAYPQTHACGPGKTAEILVAQGVEPLYVFPNIDAMYRWIDDGTKQNSHPSNRRKS</sequence>
<dbReference type="PANTHER" id="PTHR11557:SF0">
    <property type="entry name" value="PORPHOBILINOGEN DEAMINASE"/>
    <property type="match status" value="1"/>
</dbReference>
<dbReference type="AlphaFoldDB" id="A0A2W5FLL4"/>
<dbReference type="Pfam" id="PF01379">
    <property type="entry name" value="Porphobil_deam"/>
    <property type="match status" value="1"/>
</dbReference>
<organism evidence="10 11">
    <name type="scientific">Micavibrio aeruginosavorus</name>
    <dbReference type="NCBI Taxonomy" id="349221"/>
    <lineage>
        <taxon>Bacteria</taxon>
        <taxon>Pseudomonadati</taxon>
        <taxon>Bdellovibrionota</taxon>
        <taxon>Bdellovibrionia</taxon>
        <taxon>Bdellovibrionales</taxon>
        <taxon>Pseudobdellovibrionaceae</taxon>
        <taxon>Micavibrio</taxon>
    </lineage>
</organism>
<proteinExistence type="inferred from homology"/>
<name>A0A2W5FLL4_9BACT</name>
<evidence type="ECO:0000259" key="9">
    <source>
        <dbReference type="Pfam" id="PF01379"/>
    </source>
</evidence>
<comment type="catalytic activity">
    <reaction evidence="7">
        <text>4 porphobilinogen + H2O = hydroxymethylbilane + 4 NH4(+)</text>
        <dbReference type="Rhea" id="RHEA:13185"/>
        <dbReference type="ChEBI" id="CHEBI:15377"/>
        <dbReference type="ChEBI" id="CHEBI:28938"/>
        <dbReference type="ChEBI" id="CHEBI:57845"/>
        <dbReference type="ChEBI" id="CHEBI:58126"/>
        <dbReference type="EC" id="2.5.1.61"/>
    </reaction>
</comment>
<dbReference type="Proteomes" id="UP000249739">
    <property type="component" value="Unassembled WGS sequence"/>
</dbReference>
<evidence type="ECO:0000256" key="2">
    <source>
        <dbReference type="ARBA" id="ARBA00004735"/>
    </source>
</evidence>
<evidence type="ECO:0000313" key="10">
    <source>
        <dbReference type="EMBL" id="PZP56821.1"/>
    </source>
</evidence>
<evidence type="ECO:0000256" key="7">
    <source>
        <dbReference type="ARBA" id="ARBA00048169"/>
    </source>
</evidence>
<keyword evidence="5" id="KW-0808">Transferase</keyword>
<protein>
    <recommendedName>
        <fullName evidence="4 8">Hydroxymethylbilane synthase</fullName>
        <ecNumber evidence="4 8">2.5.1.61</ecNumber>
    </recommendedName>
</protein>
<dbReference type="SUPFAM" id="SSF53850">
    <property type="entry name" value="Periplasmic binding protein-like II"/>
    <property type="match status" value="1"/>
</dbReference>
<dbReference type="GO" id="GO:0005737">
    <property type="term" value="C:cytoplasm"/>
    <property type="evidence" value="ECO:0007669"/>
    <property type="project" value="UniProtKB-UniRule"/>
</dbReference>
<comment type="function">
    <text evidence="1">Tetrapolymerization of the monopyrrole PBG into the hydroxymethylbilane pre-uroporphyrinogen in several discrete steps.</text>
</comment>
<reference evidence="10 11" key="1">
    <citation type="submission" date="2017-08" db="EMBL/GenBank/DDBJ databases">
        <title>Infants hospitalized years apart are colonized by the same room-sourced microbial strains.</title>
        <authorList>
            <person name="Brooks B."/>
            <person name="Olm M.R."/>
            <person name="Firek B.A."/>
            <person name="Baker R."/>
            <person name="Thomas B.C."/>
            <person name="Morowitz M.J."/>
            <person name="Banfield J.F."/>
        </authorList>
    </citation>
    <scope>NUCLEOTIDE SEQUENCE [LARGE SCALE GENOMIC DNA]</scope>
    <source>
        <strain evidence="10">S2_006_000_R2_64</strain>
    </source>
</reference>
<comment type="similarity">
    <text evidence="3">Belongs to the HMBS family.</text>
</comment>
<evidence type="ECO:0000313" key="11">
    <source>
        <dbReference type="Proteomes" id="UP000249739"/>
    </source>
</evidence>
<accession>A0A2W5FLL4</accession>
<dbReference type="UniPathway" id="UPA00251">
    <property type="reaction ID" value="UER00319"/>
</dbReference>